<dbReference type="InterPro" id="IPR053772">
    <property type="entry name" value="At1g61320/At1g61330-like"/>
</dbReference>
<organism evidence="3 4">
    <name type="scientific">Eragrostis curvula</name>
    <name type="common">weeping love grass</name>
    <dbReference type="NCBI Taxonomy" id="38414"/>
    <lineage>
        <taxon>Eukaryota</taxon>
        <taxon>Viridiplantae</taxon>
        <taxon>Streptophyta</taxon>
        <taxon>Embryophyta</taxon>
        <taxon>Tracheophyta</taxon>
        <taxon>Spermatophyta</taxon>
        <taxon>Magnoliopsida</taxon>
        <taxon>Liliopsida</taxon>
        <taxon>Poales</taxon>
        <taxon>Poaceae</taxon>
        <taxon>PACMAD clade</taxon>
        <taxon>Chloridoideae</taxon>
        <taxon>Eragrostideae</taxon>
        <taxon>Eragrostidinae</taxon>
        <taxon>Eragrostis</taxon>
    </lineage>
</organism>
<protein>
    <submittedName>
        <fullName evidence="3">Uncharacterized protein</fullName>
    </submittedName>
</protein>
<evidence type="ECO:0000259" key="1">
    <source>
        <dbReference type="Pfam" id="PF00646"/>
    </source>
</evidence>
<dbReference type="PANTHER" id="PTHR34145:SF68">
    <property type="entry name" value="FBD DOMAIN-CONTAINING PROTEIN"/>
    <property type="match status" value="1"/>
</dbReference>
<keyword evidence="4" id="KW-1185">Reference proteome</keyword>
<dbReference type="Proteomes" id="UP000324897">
    <property type="component" value="Chromosome 1"/>
</dbReference>
<sequence length="418" mass="47499">MDHAKPKVDCVCASSDRISSLPPEIKGHILSNLNVEEAVRTSILSSEWRDAWTVMPKINLNDSLFGFPNGRFKFVTLVDMVLSLHKGPIESFAIVGNKSYNDVFDRWMYMLSKKKTDYIIIKLTSGPKYKIPSRFFFISVLERLRVKNCIISLPRGFEGFKLLTLLNLKSFSSTDSDINNLISSCPRLKMLLLRYFEGLSCLNIRAPELEALEIVGNFKDLHLHTPNLEQVYLKHIKVQSVPLDGASKSYLKQAFGSLTRIKRLLVSNTFLMYLSKGCILTKLPCVFDHLEEICITGRLWNSIEVLAAWSLFQNAPYLRKLGIWSNMHDDLTPKGIWDGDHTKIQGPTMDHLLAVNVHDFMGFDCEIAFLGLLLSWAPALEEMKIDVPENMTDQCICKATKKLLAFPRASTKAKIMFI</sequence>
<feature type="domain" description="F-box" evidence="1">
    <location>
        <begin position="18"/>
        <end position="53"/>
    </location>
</feature>
<dbReference type="SUPFAM" id="SSF52047">
    <property type="entry name" value="RNI-like"/>
    <property type="match status" value="1"/>
</dbReference>
<dbReference type="Pfam" id="PF24758">
    <property type="entry name" value="LRR_At5g56370"/>
    <property type="match status" value="1"/>
</dbReference>
<dbReference type="InterPro" id="IPR055411">
    <property type="entry name" value="LRR_FXL15/At3g58940/PEG3-like"/>
</dbReference>
<dbReference type="InterPro" id="IPR001810">
    <property type="entry name" value="F-box_dom"/>
</dbReference>
<proteinExistence type="predicted"/>
<feature type="domain" description="F-box/LRR-repeat protein 15/At3g58940/PEG3-like LRR" evidence="2">
    <location>
        <begin position="105"/>
        <end position="235"/>
    </location>
</feature>
<dbReference type="OrthoDB" id="1424615at2759"/>
<dbReference type="InterPro" id="IPR032675">
    <property type="entry name" value="LRR_dom_sf"/>
</dbReference>
<accession>A0A5J9V128</accession>
<evidence type="ECO:0000313" key="4">
    <source>
        <dbReference type="Proteomes" id="UP000324897"/>
    </source>
</evidence>
<comment type="caution">
    <text evidence="3">The sequence shown here is derived from an EMBL/GenBank/DDBJ whole genome shotgun (WGS) entry which is preliminary data.</text>
</comment>
<evidence type="ECO:0000259" key="2">
    <source>
        <dbReference type="Pfam" id="PF24758"/>
    </source>
</evidence>
<dbReference type="PANTHER" id="PTHR34145">
    <property type="entry name" value="OS02G0105600 PROTEIN"/>
    <property type="match status" value="1"/>
</dbReference>
<dbReference type="InterPro" id="IPR036047">
    <property type="entry name" value="F-box-like_dom_sf"/>
</dbReference>
<evidence type="ECO:0000313" key="3">
    <source>
        <dbReference type="EMBL" id="TVU29829.1"/>
    </source>
</evidence>
<dbReference type="Gramene" id="TVU29829">
    <property type="protein sequence ID" value="TVU29829"/>
    <property type="gene ID" value="EJB05_21416"/>
</dbReference>
<dbReference type="EMBL" id="RWGY01000011">
    <property type="protein sequence ID" value="TVU29829.1"/>
    <property type="molecule type" value="Genomic_DNA"/>
</dbReference>
<dbReference type="SUPFAM" id="SSF81383">
    <property type="entry name" value="F-box domain"/>
    <property type="match status" value="1"/>
</dbReference>
<reference evidence="3 4" key="1">
    <citation type="journal article" date="2019" name="Sci. Rep.">
        <title>A high-quality genome of Eragrostis curvula grass provides insights into Poaceae evolution and supports new strategies to enhance forage quality.</title>
        <authorList>
            <person name="Carballo J."/>
            <person name="Santos B.A.C.M."/>
            <person name="Zappacosta D."/>
            <person name="Garbus I."/>
            <person name="Selva J.P."/>
            <person name="Gallo C.A."/>
            <person name="Diaz A."/>
            <person name="Albertini E."/>
            <person name="Caccamo M."/>
            <person name="Echenique V."/>
        </authorList>
    </citation>
    <scope>NUCLEOTIDE SEQUENCE [LARGE SCALE GENOMIC DNA]</scope>
    <source>
        <strain evidence="4">cv. Victoria</strain>
        <tissue evidence="3">Leaf</tissue>
    </source>
</reference>
<name>A0A5J9V128_9POAL</name>
<dbReference type="Gene3D" id="3.80.10.10">
    <property type="entry name" value="Ribonuclease Inhibitor"/>
    <property type="match status" value="1"/>
</dbReference>
<dbReference type="Pfam" id="PF00646">
    <property type="entry name" value="F-box"/>
    <property type="match status" value="1"/>
</dbReference>
<gene>
    <name evidence="3" type="ORF">EJB05_21416</name>
</gene>
<dbReference type="AlphaFoldDB" id="A0A5J9V128"/>